<evidence type="ECO:0000313" key="1">
    <source>
        <dbReference type="EnsemblPlants" id="AVESA.00010b.r2.4DG0743760.1.CDS"/>
    </source>
</evidence>
<sequence>MDDSALFMQWAMETLEHEQPVAIISDDPGDGEVTFPSLQALRGVSQAALFFDELIMDMEAHSANSGSSGEATDGSGGNWSSTAPVHHDVSNSARRAPNHGNNGGPSNVPVMSWNFSAASAQPGSDGTLEDAAAAGGKPYDPAIPDMANGSQPTRRASAKSNAAGTGPPSAPFALDHIMAERKRREKINQRFIELSTVIPGLKKMDKATILSDATRHVKLLQEKVKALEAAVGGTNGRSVVETVVLVKRPCYGAAGDDHGSPSSASSGSPAARNPLPEIEARFTENAVMVRIVCDDAKGVVVKVLSEVEEGLHLSITHANVMAFTASTLIITITAKVEEGFTVTAEDIVGRLNSVLQRQSSCTSSEETGN</sequence>
<reference evidence="1" key="2">
    <citation type="submission" date="2025-09" db="UniProtKB">
        <authorList>
            <consortium name="EnsemblPlants"/>
        </authorList>
    </citation>
    <scope>IDENTIFICATION</scope>
</reference>
<accession>A0ACD5X2T2</accession>
<keyword evidence="2" id="KW-1185">Reference proteome</keyword>
<protein>
    <submittedName>
        <fullName evidence="1">Uncharacterized protein</fullName>
    </submittedName>
</protein>
<dbReference type="EnsemblPlants" id="AVESA.00010b.r2.4DG0743760.1">
    <property type="protein sequence ID" value="AVESA.00010b.r2.4DG0743760.1.CDS"/>
    <property type="gene ID" value="AVESA.00010b.r2.4DG0743760"/>
</dbReference>
<proteinExistence type="predicted"/>
<organism evidence="1 2">
    <name type="scientific">Avena sativa</name>
    <name type="common">Oat</name>
    <dbReference type="NCBI Taxonomy" id="4498"/>
    <lineage>
        <taxon>Eukaryota</taxon>
        <taxon>Viridiplantae</taxon>
        <taxon>Streptophyta</taxon>
        <taxon>Embryophyta</taxon>
        <taxon>Tracheophyta</taxon>
        <taxon>Spermatophyta</taxon>
        <taxon>Magnoliopsida</taxon>
        <taxon>Liliopsida</taxon>
        <taxon>Poales</taxon>
        <taxon>Poaceae</taxon>
        <taxon>BOP clade</taxon>
        <taxon>Pooideae</taxon>
        <taxon>Poodae</taxon>
        <taxon>Poeae</taxon>
        <taxon>Poeae Chloroplast Group 1 (Aveneae type)</taxon>
        <taxon>Aveninae</taxon>
        <taxon>Avena</taxon>
    </lineage>
</organism>
<reference evidence="1" key="1">
    <citation type="submission" date="2021-05" db="EMBL/GenBank/DDBJ databases">
        <authorList>
            <person name="Scholz U."/>
            <person name="Mascher M."/>
            <person name="Fiebig A."/>
        </authorList>
    </citation>
    <scope>NUCLEOTIDE SEQUENCE [LARGE SCALE GENOMIC DNA]</scope>
</reference>
<name>A0ACD5X2T2_AVESA</name>
<evidence type="ECO:0000313" key="2">
    <source>
        <dbReference type="Proteomes" id="UP001732700"/>
    </source>
</evidence>
<dbReference type="Proteomes" id="UP001732700">
    <property type="component" value="Chromosome 4D"/>
</dbReference>